<reference evidence="2" key="1">
    <citation type="submission" date="2020-05" db="UniProtKB">
        <authorList>
            <consortium name="EnsemblMetazoa"/>
        </authorList>
    </citation>
    <scope>IDENTIFICATION</scope>
    <source>
        <strain evidence="2">TTRI</strain>
    </source>
</reference>
<dbReference type="AlphaFoldDB" id="A0A1A9VYV5"/>
<keyword evidence="3" id="KW-1185">Reference proteome</keyword>
<keyword evidence="1" id="KW-0472">Membrane</keyword>
<name>A0A1A9VYV5_GLOAU</name>
<evidence type="ECO:0000256" key="1">
    <source>
        <dbReference type="SAM" id="Phobius"/>
    </source>
</evidence>
<protein>
    <submittedName>
        <fullName evidence="2">Uncharacterized protein</fullName>
    </submittedName>
</protein>
<dbReference type="VEuPathDB" id="VectorBase:GAUT052083"/>
<keyword evidence="1" id="KW-1133">Transmembrane helix</keyword>
<proteinExistence type="predicted"/>
<organism evidence="2 3">
    <name type="scientific">Glossina austeni</name>
    <name type="common">Savannah tsetse fly</name>
    <dbReference type="NCBI Taxonomy" id="7395"/>
    <lineage>
        <taxon>Eukaryota</taxon>
        <taxon>Metazoa</taxon>
        <taxon>Ecdysozoa</taxon>
        <taxon>Arthropoda</taxon>
        <taxon>Hexapoda</taxon>
        <taxon>Insecta</taxon>
        <taxon>Pterygota</taxon>
        <taxon>Neoptera</taxon>
        <taxon>Endopterygota</taxon>
        <taxon>Diptera</taxon>
        <taxon>Brachycera</taxon>
        <taxon>Muscomorpha</taxon>
        <taxon>Hippoboscoidea</taxon>
        <taxon>Glossinidae</taxon>
        <taxon>Glossina</taxon>
    </lineage>
</organism>
<accession>A0A1A9VYV5</accession>
<feature type="transmembrane region" description="Helical" evidence="1">
    <location>
        <begin position="54"/>
        <end position="75"/>
    </location>
</feature>
<sequence>MCIIERNSKRSECVAFNALFRFLKISAIRQGMPDIKHKGFLCLLQNGQKGKRQAMTWTVIQVIFEIFIMETIMLISKIVVAAKQERLEFSLSSIVFGISLVTCHIRNTIPGSAIKAMSSFAFQSQR</sequence>
<dbReference type="Proteomes" id="UP000078200">
    <property type="component" value="Unassembled WGS sequence"/>
</dbReference>
<keyword evidence="1" id="KW-0812">Transmembrane</keyword>
<evidence type="ECO:0000313" key="2">
    <source>
        <dbReference type="EnsemblMetazoa" id="GAUT052083-PA"/>
    </source>
</evidence>
<dbReference type="EnsemblMetazoa" id="GAUT052083-RA">
    <property type="protein sequence ID" value="GAUT052083-PA"/>
    <property type="gene ID" value="GAUT052083"/>
</dbReference>
<evidence type="ECO:0000313" key="3">
    <source>
        <dbReference type="Proteomes" id="UP000078200"/>
    </source>
</evidence>